<comment type="caution">
    <text evidence="1">The sequence shown here is derived from an EMBL/GenBank/DDBJ whole genome shotgun (WGS) entry which is preliminary data.</text>
</comment>
<protein>
    <submittedName>
        <fullName evidence="1">Uncharacterized protein</fullName>
    </submittedName>
</protein>
<reference evidence="1 2" key="1">
    <citation type="submission" date="2007-03" db="EMBL/GenBank/DDBJ databases">
        <authorList>
            <person name="Stal L."/>
            <person name="Ferriera S."/>
            <person name="Johnson J."/>
            <person name="Kravitz S."/>
            <person name="Beeson K."/>
            <person name="Sutton G."/>
            <person name="Rogers Y.-H."/>
            <person name="Friedman R."/>
            <person name="Frazier M."/>
            <person name="Venter J.C."/>
        </authorList>
    </citation>
    <scope>NUCLEOTIDE SEQUENCE [LARGE SCALE GENOMIC DNA]</scope>
    <source>
        <strain evidence="1 2">CCY0110</strain>
    </source>
</reference>
<dbReference type="EMBL" id="AAXW01000011">
    <property type="protein sequence ID" value="EAZ91828.1"/>
    <property type="molecule type" value="Genomic_DNA"/>
</dbReference>
<organism evidence="1 2">
    <name type="scientific">Crocosphaera chwakensis CCY0110</name>
    <dbReference type="NCBI Taxonomy" id="391612"/>
    <lineage>
        <taxon>Bacteria</taxon>
        <taxon>Bacillati</taxon>
        <taxon>Cyanobacteriota</taxon>
        <taxon>Cyanophyceae</taxon>
        <taxon>Oscillatoriophycideae</taxon>
        <taxon>Chroococcales</taxon>
        <taxon>Aphanothecaceae</taxon>
        <taxon>Crocosphaera</taxon>
        <taxon>Crocosphaera chwakensis</taxon>
    </lineage>
</organism>
<evidence type="ECO:0000313" key="2">
    <source>
        <dbReference type="Proteomes" id="UP000003781"/>
    </source>
</evidence>
<evidence type="ECO:0000313" key="1">
    <source>
        <dbReference type="EMBL" id="EAZ91828.1"/>
    </source>
</evidence>
<dbReference type="AlphaFoldDB" id="A3IP26"/>
<gene>
    <name evidence="1" type="ORF">CY0110_07704</name>
</gene>
<sequence length="166" mass="19435">MPNTKEKFTIKDKELAEWFSIKLQRLDEIIDFFDADPNDKWDLVEKKDYIFINKTMKSRNFSSQGALKIAAYLDQNETRGIIYKIKDFITQHDARIRKSLARKIITEELSDDGKIIIYHNVAMINKQSVRRILETNGAKMNATFREIQKSHQPLELGKDSGLEVRN</sequence>
<dbReference type="Proteomes" id="UP000003781">
    <property type="component" value="Unassembled WGS sequence"/>
</dbReference>
<proteinExistence type="predicted"/>
<accession>A3IP26</accession>
<dbReference type="eggNOG" id="COG1403">
    <property type="taxonomic scope" value="Bacteria"/>
</dbReference>
<dbReference type="RefSeq" id="WP_008275148.1">
    <property type="nucleotide sequence ID" value="NZ_AAXW01000011.1"/>
</dbReference>
<dbReference type="OrthoDB" id="529013at2"/>
<name>A3IP26_9CHRO</name>
<keyword evidence="2" id="KW-1185">Reference proteome</keyword>